<dbReference type="PANTHER" id="PTHR31672:SF13">
    <property type="entry name" value="F-BOX PROTEIN CPR30-LIKE"/>
    <property type="match status" value="1"/>
</dbReference>
<dbReference type="InterPro" id="IPR017451">
    <property type="entry name" value="F-box-assoc_interact_dom"/>
</dbReference>
<dbReference type="InterPro" id="IPR001810">
    <property type="entry name" value="F-box_dom"/>
</dbReference>
<dbReference type="CDD" id="cd22157">
    <property type="entry name" value="F-box_AtFBW1-like"/>
    <property type="match status" value="1"/>
</dbReference>
<dbReference type="Pfam" id="PF07734">
    <property type="entry name" value="FBA_1"/>
    <property type="match status" value="1"/>
</dbReference>
<organism evidence="2 3">
    <name type="scientific">Cucurbita maxima</name>
    <name type="common">Pumpkin</name>
    <name type="synonym">Winter squash</name>
    <dbReference type="NCBI Taxonomy" id="3661"/>
    <lineage>
        <taxon>Eukaryota</taxon>
        <taxon>Viridiplantae</taxon>
        <taxon>Streptophyta</taxon>
        <taxon>Embryophyta</taxon>
        <taxon>Tracheophyta</taxon>
        <taxon>Spermatophyta</taxon>
        <taxon>Magnoliopsida</taxon>
        <taxon>eudicotyledons</taxon>
        <taxon>Gunneridae</taxon>
        <taxon>Pentapetalae</taxon>
        <taxon>rosids</taxon>
        <taxon>fabids</taxon>
        <taxon>Cucurbitales</taxon>
        <taxon>Cucurbitaceae</taxon>
        <taxon>Cucurbiteae</taxon>
        <taxon>Cucurbita</taxon>
    </lineage>
</organism>
<dbReference type="PROSITE" id="PS50181">
    <property type="entry name" value="FBOX"/>
    <property type="match status" value="1"/>
</dbReference>
<proteinExistence type="predicted"/>
<dbReference type="Proteomes" id="UP000504608">
    <property type="component" value="Unplaced"/>
</dbReference>
<reference evidence="3" key="1">
    <citation type="submission" date="2025-08" db="UniProtKB">
        <authorList>
            <consortium name="RefSeq"/>
        </authorList>
    </citation>
    <scope>IDENTIFICATION</scope>
    <source>
        <tissue evidence="3">Young leaves</tissue>
    </source>
</reference>
<sequence>MATLKDLPVVLLIEILSRLSTESLLQFKTVCKFWYALINDPAIFSFQDKCIFIKRRVMVDFQYYTYIPSIIKLSHAPGRSMSILDVINPFRDTALFDICGHSHGLVCLSFDRDIFLFNLTTEKFRKLPSSILHYGHPYNMDSSFTNAVGFGYDSKSGDFKVVRIVQFRNQYGELYRPPGVEICELKKERWREIESSTCGRVSMSFAPEMHHKGTYYWWAYKKEEGNIIHTFDMSEEIFGEISVPNNLVEEDVEYISMGMLNGSIVIFHCSKTGNEKTFSVWEMKKDVVSWSKLMTIGPVFGVEKPLLFVNSDELLIEANEGQVISYHIKTHMTKVLPIKGRPCQLADTYLDYSLMDYNLY</sequence>
<dbReference type="KEGG" id="cmax:111466313"/>
<dbReference type="OrthoDB" id="1867629at2759"/>
<dbReference type="SMART" id="SM00256">
    <property type="entry name" value="FBOX"/>
    <property type="match status" value="1"/>
</dbReference>
<dbReference type="InterPro" id="IPR036047">
    <property type="entry name" value="F-box-like_dom_sf"/>
</dbReference>
<dbReference type="GeneID" id="111466313"/>
<feature type="domain" description="F-box" evidence="1">
    <location>
        <begin position="1"/>
        <end position="47"/>
    </location>
</feature>
<dbReference type="PANTHER" id="PTHR31672">
    <property type="entry name" value="BNACNNG10540D PROTEIN"/>
    <property type="match status" value="1"/>
</dbReference>
<gene>
    <name evidence="3" type="primary">LOC111466313</name>
</gene>
<name>A0A6J1HQ06_CUCMA</name>
<dbReference type="Pfam" id="PF12937">
    <property type="entry name" value="F-box-like"/>
    <property type="match status" value="1"/>
</dbReference>
<keyword evidence="2" id="KW-1185">Reference proteome</keyword>
<evidence type="ECO:0000259" key="1">
    <source>
        <dbReference type="PROSITE" id="PS50181"/>
    </source>
</evidence>
<dbReference type="SUPFAM" id="SSF81383">
    <property type="entry name" value="F-box domain"/>
    <property type="match status" value="1"/>
</dbReference>
<dbReference type="RefSeq" id="XP_022966686.1">
    <property type="nucleotide sequence ID" value="XM_023110918.1"/>
</dbReference>
<dbReference type="NCBIfam" id="TIGR01640">
    <property type="entry name" value="F_box_assoc_1"/>
    <property type="match status" value="1"/>
</dbReference>
<dbReference type="Gene3D" id="1.20.1280.50">
    <property type="match status" value="1"/>
</dbReference>
<evidence type="ECO:0000313" key="3">
    <source>
        <dbReference type="RefSeq" id="XP_022966686.1"/>
    </source>
</evidence>
<dbReference type="InterPro" id="IPR050796">
    <property type="entry name" value="SCF_F-box_component"/>
</dbReference>
<dbReference type="InterPro" id="IPR006527">
    <property type="entry name" value="F-box-assoc_dom_typ1"/>
</dbReference>
<protein>
    <submittedName>
        <fullName evidence="3">F-box protein CPR1-like</fullName>
    </submittedName>
</protein>
<dbReference type="AlphaFoldDB" id="A0A6J1HQ06"/>
<accession>A0A6J1HQ06</accession>
<evidence type="ECO:0000313" key="2">
    <source>
        <dbReference type="Proteomes" id="UP000504608"/>
    </source>
</evidence>